<dbReference type="SUPFAM" id="SSF56112">
    <property type="entry name" value="Protein kinase-like (PK-like)"/>
    <property type="match status" value="1"/>
</dbReference>
<dbReference type="PANTHER" id="PTHR21064:SF5">
    <property type="entry name" value="SLR1880 PROTEIN"/>
    <property type="match status" value="1"/>
</dbReference>
<evidence type="ECO:0000313" key="3">
    <source>
        <dbReference type="Proteomes" id="UP000539265"/>
    </source>
</evidence>
<feature type="domain" description="Aminoglycoside phosphotransferase" evidence="1">
    <location>
        <begin position="26"/>
        <end position="270"/>
    </location>
</feature>
<organism evidence="2 3">
    <name type="scientific">Mucilaginibacter gotjawali</name>
    <dbReference type="NCBI Taxonomy" id="1550579"/>
    <lineage>
        <taxon>Bacteria</taxon>
        <taxon>Pseudomonadati</taxon>
        <taxon>Bacteroidota</taxon>
        <taxon>Sphingobacteriia</taxon>
        <taxon>Sphingobacteriales</taxon>
        <taxon>Sphingobacteriaceae</taxon>
        <taxon>Mucilaginibacter</taxon>
    </lineage>
</organism>
<proteinExistence type="predicted"/>
<dbReference type="Gene3D" id="3.90.1200.10">
    <property type="match status" value="1"/>
</dbReference>
<sequence>MNSSAMLYDFAGIIAQFNTEEGDFEISGFGSGHINDTYLVKNPGSEHPGYLLQKINSFVFKNIGGLMNNMLYVVNHLKQKISETGGNPDKEVLTLIPTKKGKYYYKDQQDNYWRMTCFLADTKSYDLVTTKQQAYQGGVAFGRFQYLLSDLDPALLIDTIPDFLNIEKRLFDFRKAIEGDTAGRLKEVKEEVDFLNSRATAMNEIPKLGRANILPLRITHNDTKFNNILLDKEGNIQCVIDLDTVMPGYIAFDFGDAIRTIINTAAEDEADLNTIQLNIPLFTEFTKGYLSETRSFLTEAELKSLMMGVLLLPYMQAVRFLTDYLEGDVYYKTHFAGHNLQRTHAQIQLFKILELNKTELENILQTEWNNLKPGAILNAPVIKQDAL</sequence>
<reference evidence="2" key="1">
    <citation type="submission" date="2020-08" db="EMBL/GenBank/DDBJ databases">
        <title>Genomic Encyclopedia of Type Strains, Phase III (KMG-III): the genomes of soil and plant-associated and newly described type strains.</title>
        <authorList>
            <person name="Whitman W."/>
        </authorList>
    </citation>
    <scope>NUCLEOTIDE SEQUENCE [LARGE SCALE GENOMIC DNA]</scope>
    <source>
        <strain evidence="2">CECT 8628</strain>
    </source>
</reference>
<dbReference type="Pfam" id="PF01636">
    <property type="entry name" value="APH"/>
    <property type="match status" value="1"/>
</dbReference>
<protein>
    <recommendedName>
        <fullName evidence="1">Aminoglycoside phosphotransferase domain-containing protein</fullName>
    </recommendedName>
</protein>
<dbReference type="InterPro" id="IPR050249">
    <property type="entry name" value="Pseudomonas-type_ThrB"/>
</dbReference>
<dbReference type="InterPro" id="IPR002575">
    <property type="entry name" value="Aminoglycoside_PTrfase"/>
</dbReference>
<gene>
    <name evidence="2" type="ORF">FHS11_004776</name>
</gene>
<comment type="caution">
    <text evidence="2">The sequence shown here is derived from an EMBL/GenBank/DDBJ whole genome shotgun (WGS) entry which is preliminary data.</text>
</comment>
<dbReference type="PANTHER" id="PTHR21064">
    <property type="entry name" value="AMINOGLYCOSIDE PHOSPHOTRANSFERASE DOMAIN-CONTAINING PROTEIN-RELATED"/>
    <property type="match status" value="1"/>
</dbReference>
<dbReference type="EMBL" id="JACHWX010000019">
    <property type="protein sequence ID" value="MBB3058327.1"/>
    <property type="molecule type" value="Genomic_DNA"/>
</dbReference>
<dbReference type="InterPro" id="IPR011009">
    <property type="entry name" value="Kinase-like_dom_sf"/>
</dbReference>
<name>A0A839SPM0_9SPHI</name>
<dbReference type="AlphaFoldDB" id="A0A839SPM0"/>
<dbReference type="Proteomes" id="UP000539265">
    <property type="component" value="Unassembled WGS sequence"/>
</dbReference>
<accession>A0A839SPM0</accession>
<dbReference type="RefSeq" id="WP_232010677.1">
    <property type="nucleotide sequence ID" value="NZ_AP017313.1"/>
</dbReference>
<evidence type="ECO:0000313" key="2">
    <source>
        <dbReference type="EMBL" id="MBB3058327.1"/>
    </source>
</evidence>
<keyword evidence="3" id="KW-1185">Reference proteome</keyword>
<evidence type="ECO:0000259" key="1">
    <source>
        <dbReference type="Pfam" id="PF01636"/>
    </source>
</evidence>